<sequence length="124" mass="14661">MKLLPLLLTLFLSINVFAQDPMLQKNNQALDEQAKELTQTYSKELALNGEQIGMFENKVEEFLIRSEKIKKEFQGRKMLEMLYTLQARETAEMDNILTRPQLELYKQIKPRIQPLEELDMDKKK</sequence>
<reference evidence="3" key="1">
    <citation type="submission" date="2016-10" db="EMBL/GenBank/DDBJ databases">
        <authorList>
            <person name="Varghese N."/>
            <person name="Submissions S."/>
        </authorList>
    </citation>
    <scope>NUCLEOTIDE SEQUENCE [LARGE SCALE GENOMIC DNA]</scope>
    <source>
        <strain evidence="3">DSM 23925</strain>
    </source>
</reference>
<evidence type="ECO:0000256" key="1">
    <source>
        <dbReference type="SAM" id="SignalP"/>
    </source>
</evidence>
<feature type="signal peptide" evidence="1">
    <location>
        <begin position="1"/>
        <end position="18"/>
    </location>
</feature>
<organism evidence="2 3">
    <name type="scientific">Bizionia echini</name>
    <dbReference type="NCBI Taxonomy" id="649333"/>
    <lineage>
        <taxon>Bacteria</taxon>
        <taxon>Pseudomonadati</taxon>
        <taxon>Bacteroidota</taxon>
        <taxon>Flavobacteriia</taxon>
        <taxon>Flavobacteriales</taxon>
        <taxon>Flavobacteriaceae</taxon>
        <taxon>Bizionia</taxon>
    </lineage>
</organism>
<gene>
    <name evidence="2" type="ORF">SAMN04487989_102343</name>
</gene>
<dbReference type="AlphaFoldDB" id="A0A1I5AXA1"/>
<protein>
    <recommendedName>
        <fullName evidence="4">LTXXQ motif family protein</fullName>
    </recommendedName>
</protein>
<evidence type="ECO:0000313" key="2">
    <source>
        <dbReference type="EMBL" id="SFN67057.1"/>
    </source>
</evidence>
<proteinExistence type="predicted"/>
<dbReference type="EMBL" id="FOVN01000002">
    <property type="protein sequence ID" value="SFN67057.1"/>
    <property type="molecule type" value="Genomic_DNA"/>
</dbReference>
<evidence type="ECO:0008006" key="4">
    <source>
        <dbReference type="Google" id="ProtNLM"/>
    </source>
</evidence>
<dbReference type="STRING" id="649333.SAMN04487989_102343"/>
<evidence type="ECO:0000313" key="3">
    <source>
        <dbReference type="Proteomes" id="UP000198705"/>
    </source>
</evidence>
<accession>A0A1I5AXA1</accession>
<keyword evidence="3" id="KW-1185">Reference proteome</keyword>
<name>A0A1I5AXA1_9FLAO</name>
<dbReference type="OrthoDB" id="1453593at2"/>
<keyword evidence="1" id="KW-0732">Signal</keyword>
<dbReference type="RefSeq" id="WP_092207203.1">
    <property type="nucleotide sequence ID" value="NZ_FOVN01000002.1"/>
</dbReference>
<feature type="chain" id="PRO_5011436265" description="LTXXQ motif family protein" evidence="1">
    <location>
        <begin position="19"/>
        <end position="124"/>
    </location>
</feature>
<dbReference type="Proteomes" id="UP000198705">
    <property type="component" value="Unassembled WGS sequence"/>
</dbReference>